<comment type="caution">
    <text evidence="3">The sequence shown here is derived from an EMBL/GenBank/DDBJ whole genome shotgun (WGS) entry which is preliminary data.</text>
</comment>
<dbReference type="PANTHER" id="PTHR24559">
    <property type="entry name" value="TRANSPOSON TY3-I GAG-POL POLYPROTEIN"/>
    <property type="match status" value="1"/>
</dbReference>
<feature type="domain" description="Reverse transcriptase" evidence="2">
    <location>
        <begin position="352"/>
        <end position="437"/>
    </location>
</feature>
<dbReference type="Gene3D" id="3.30.70.270">
    <property type="match status" value="1"/>
</dbReference>
<accession>A0ABQ5E3Y2</accession>
<feature type="region of interest" description="Disordered" evidence="1">
    <location>
        <begin position="195"/>
        <end position="221"/>
    </location>
</feature>
<dbReference type="Pfam" id="PF00078">
    <property type="entry name" value="RVT_1"/>
    <property type="match status" value="1"/>
</dbReference>
<dbReference type="EMBL" id="BQNB010015919">
    <property type="protein sequence ID" value="GJT45646.1"/>
    <property type="molecule type" value="Genomic_DNA"/>
</dbReference>
<protein>
    <submittedName>
        <fullName evidence="3">Reverse transcriptase domain-containing protein</fullName>
    </submittedName>
</protein>
<proteinExistence type="predicted"/>
<evidence type="ECO:0000313" key="4">
    <source>
        <dbReference type="Proteomes" id="UP001151760"/>
    </source>
</evidence>
<sequence length="546" mass="62843">MVNTRTDAELAAAVQAAVDAMLPQIREQVREEYRAGALAFQSSNFFFSNPPPATIHTWLERFNKQKPHSFEKAVAPVDAENWISHMEKIFDVMDCNDAFKTRLAVYKFEELFFFVFPRAEQERLKREYHSIRQRASENSTEYMQRFLRLAGFLGQAAGTAEEQAKNFRWGLHKSITRPCHRVYSLQTFCSRSATQQNSYRGHDQKNDRQGSDRQGGGGILVHGRDQRNRVFPAVQADGHLQAGTAEGTLVLVFWLHHGTTTSDVSSIHDQPIVSEFQDVFPEELPGIPPIRDVEFNIELIPGAEPISKAPYRMAPIELKELKDQLQELLERGFIRPSVSPWGCRSVCQRRRTGSMRLCIDYRELNKITIRNRYPLPRIDDLFDQLQGAKHFSKIDLRSGYHQLRVKEQDISKTAFRTRYGHYEFLVMPFGLTNAPALREEHEEHFALFYRFLRKEKLYASFPSANFGLSKVHFWVNIVSAEGINLWIRRVRRGFLTISLSLNQAYAEKLRSGIPDFSDAAKKGLGRCVLMQAWESDCLCLTTTKAL</sequence>
<evidence type="ECO:0000256" key="1">
    <source>
        <dbReference type="SAM" id="MobiDB-lite"/>
    </source>
</evidence>
<keyword evidence="3" id="KW-0695">RNA-directed DNA polymerase</keyword>
<dbReference type="SUPFAM" id="SSF56672">
    <property type="entry name" value="DNA/RNA polymerases"/>
    <property type="match status" value="1"/>
</dbReference>
<dbReference type="CDD" id="cd01647">
    <property type="entry name" value="RT_LTR"/>
    <property type="match status" value="1"/>
</dbReference>
<reference evidence="3" key="1">
    <citation type="journal article" date="2022" name="Int. J. Mol. Sci.">
        <title>Draft Genome of Tanacetum Coccineum: Genomic Comparison of Closely Related Tanacetum-Family Plants.</title>
        <authorList>
            <person name="Yamashiro T."/>
            <person name="Shiraishi A."/>
            <person name="Nakayama K."/>
            <person name="Satake H."/>
        </authorList>
    </citation>
    <scope>NUCLEOTIDE SEQUENCE</scope>
</reference>
<reference evidence="3" key="2">
    <citation type="submission" date="2022-01" db="EMBL/GenBank/DDBJ databases">
        <authorList>
            <person name="Yamashiro T."/>
            <person name="Shiraishi A."/>
            <person name="Satake H."/>
            <person name="Nakayama K."/>
        </authorList>
    </citation>
    <scope>NUCLEOTIDE SEQUENCE</scope>
</reference>
<feature type="compositionally biased region" description="Basic and acidic residues" evidence="1">
    <location>
        <begin position="200"/>
        <end position="211"/>
    </location>
</feature>
<dbReference type="InterPro" id="IPR000477">
    <property type="entry name" value="RT_dom"/>
</dbReference>
<dbReference type="Proteomes" id="UP001151760">
    <property type="component" value="Unassembled WGS sequence"/>
</dbReference>
<dbReference type="InterPro" id="IPR043502">
    <property type="entry name" value="DNA/RNA_pol_sf"/>
</dbReference>
<keyword evidence="4" id="KW-1185">Reference proteome</keyword>
<organism evidence="3 4">
    <name type="scientific">Tanacetum coccineum</name>
    <dbReference type="NCBI Taxonomy" id="301880"/>
    <lineage>
        <taxon>Eukaryota</taxon>
        <taxon>Viridiplantae</taxon>
        <taxon>Streptophyta</taxon>
        <taxon>Embryophyta</taxon>
        <taxon>Tracheophyta</taxon>
        <taxon>Spermatophyta</taxon>
        <taxon>Magnoliopsida</taxon>
        <taxon>eudicotyledons</taxon>
        <taxon>Gunneridae</taxon>
        <taxon>Pentapetalae</taxon>
        <taxon>asterids</taxon>
        <taxon>campanulids</taxon>
        <taxon>Asterales</taxon>
        <taxon>Asteraceae</taxon>
        <taxon>Asteroideae</taxon>
        <taxon>Anthemideae</taxon>
        <taxon>Anthemidinae</taxon>
        <taxon>Tanacetum</taxon>
    </lineage>
</organism>
<evidence type="ECO:0000313" key="3">
    <source>
        <dbReference type="EMBL" id="GJT45646.1"/>
    </source>
</evidence>
<gene>
    <name evidence="3" type="ORF">Tco_0954361</name>
</gene>
<keyword evidence="3" id="KW-0808">Transferase</keyword>
<name>A0ABQ5E3Y2_9ASTR</name>
<dbReference type="InterPro" id="IPR053134">
    <property type="entry name" value="RNA-dir_DNA_polymerase"/>
</dbReference>
<dbReference type="InterPro" id="IPR043128">
    <property type="entry name" value="Rev_trsase/Diguanyl_cyclase"/>
</dbReference>
<keyword evidence="3" id="KW-0548">Nucleotidyltransferase</keyword>
<evidence type="ECO:0000259" key="2">
    <source>
        <dbReference type="Pfam" id="PF00078"/>
    </source>
</evidence>
<dbReference type="Gene3D" id="3.10.10.10">
    <property type="entry name" value="HIV Type 1 Reverse Transcriptase, subunit A, domain 1"/>
    <property type="match status" value="1"/>
</dbReference>
<dbReference type="GO" id="GO:0003964">
    <property type="term" value="F:RNA-directed DNA polymerase activity"/>
    <property type="evidence" value="ECO:0007669"/>
    <property type="project" value="UniProtKB-KW"/>
</dbReference>
<dbReference type="PANTHER" id="PTHR24559:SF427">
    <property type="entry name" value="RNA-DIRECTED DNA POLYMERASE"/>
    <property type="match status" value="1"/>
</dbReference>